<protein>
    <submittedName>
        <fullName evidence="2">Holin</fullName>
    </submittedName>
</protein>
<dbReference type="Pfam" id="PF06946">
    <property type="entry name" value="Phage_holin_5_1"/>
    <property type="match status" value="1"/>
</dbReference>
<reference evidence="3" key="1">
    <citation type="journal article" date="2019" name="Int. J. Syst. Evol. Microbiol.">
        <title>The Global Catalogue of Microorganisms (GCM) 10K type strain sequencing project: providing services to taxonomists for standard genome sequencing and annotation.</title>
        <authorList>
            <consortium name="The Broad Institute Genomics Platform"/>
            <consortium name="The Broad Institute Genome Sequencing Center for Infectious Disease"/>
            <person name="Wu L."/>
            <person name="Ma J."/>
        </authorList>
    </citation>
    <scope>NUCLEOTIDE SEQUENCE [LARGE SCALE GENOMIC DNA]</scope>
    <source>
        <strain evidence="3">CCM 8912</strain>
    </source>
</reference>
<accession>A0ABW4CTV0</accession>
<dbReference type="InterPro" id="IPR009708">
    <property type="entry name" value="Phage_A118_holin/antiholin"/>
</dbReference>
<organism evidence="2 3">
    <name type="scientific">Lacticaseibacillus hegangensis</name>
    <dbReference type="NCBI Taxonomy" id="2486010"/>
    <lineage>
        <taxon>Bacteria</taxon>
        <taxon>Bacillati</taxon>
        <taxon>Bacillota</taxon>
        <taxon>Bacilli</taxon>
        <taxon>Lactobacillales</taxon>
        <taxon>Lactobacillaceae</taxon>
        <taxon>Lacticaseibacillus</taxon>
    </lineage>
</organism>
<gene>
    <name evidence="2" type="ORF">ACFQ5K_05215</name>
</gene>
<feature type="transmembrane region" description="Helical" evidence="1">
    <location>
        <begin position="62"/>
        <end position="83"/>
    </location>
</feature>
<keyword evidence="1" id="KW-0812">Transmembrane</keyword>
<name>A0ABW4CTV0_9LACO</name>
<dbReference type="Proteomes" id="UP001597212">
    <property type="component" value="Unassembled WGS sequence"/>
</dbReference>
<evidence type="ECO:0000256" key="1">
    <source>
        <dbReference type="SAM" id="Phobius"/>
    </source>
</evidence>
<sequence length="89" mass="9220">MENELLQLTTIAIVLAPITAALVQGIKSATGLDAKKNTLVSLLIGIVLAGLWALTFGHVDQIGPYLMAGLLSGLSASGLYDLAKKTEAK</sequence>
<feature type="transmembrane region" description="Helical" evidence="1">
    <location>
        <begin position="38"/>
        <end position="56"/>
    </location>
</feature>
<proteinExistence type="predicted"/>
<comment type="caution">
    <text evidence="2">The sequence shown here is derived from an EMBL/GenBank/DDBJ whole genome shotgun (WGS) entry which is preliminary data.</text>
</comment>
<dbReference type="EMBL" id="JBHTOK010000034">
    <property type="protein sequence ID" value="MFD1440794.1"/>
    <property type="molecule type" value="Genomic_DNA"/>
</dbReference>
<dbReference type="RefSeq" id="WP_125754700.1">
    <property type="nucleotide sequence ID" value="NZ_JBHTOK010000034.1"/>
</dbReference>
<keyword evidence="1" id="KW-0472">Membrane</keyword>
<evidence type="ECO:0000313" key="2">
    <source>
        <dbReference type="EMBL" id="MFD1440794.1"/>
    </source>
</evidence>
<keyword evidence="3" id="KW-1185">Reference proteome</keyword>
<evidence type="ECO:0000313" key="3">
    <source>
        <dbReference type="Proteomes" id="UP001597212"/>
    </source>
</evidence>
<keyword evidence="1" id="KW-1133">Transmembrane helix</keyword>
<feature type="transmembrane region" description="Helical" evidence="1">
    <location>
        <begin position="6"/>
        <end position="26"/>
    </location>
</feature>